<organism evidence="1 2">
    <name type="scientific">Dentiscutata heterogama</name>
    <dbReference type="NCBI Taxonomy" id="1316150"/>
    <lineage>
        <taxon>Eukaryota</taxon>
        <taxon>Fungi</taxon>
        <taxon>Fungi incertae sedis</taxon>
        <taxon>Mucoromycota</taxon>
        <taxon>Glomeromycotina</taxon>
        <taxon>Glomeromycetes</taxon>
        <taxon>Diversisporales</taxon>
        <taxon>Gigasporaceae</taxon>
        <taxon>Dentiscutata</taxon>
    </lineage>
</organism>
<evidence type="ECO:0000313" key="2">
    <source>
        <dbReference type="Proteomes" id="UP000789702"/>
    </source>
</evidence>
<gene>
    <name evidence="1" type="ORF">DHETER_LOCUS10556</name>
</gene>
<sequence length="226" mass="26613">LKILDQNVHLFNNKTGKIVKTYLKSCGFFDNVLDLSNVLKPINDTIRCLESKTVNLAECYLGYIKLAVAIKNIFQDHHLMFYRTCISIFNERFHIFDYDEFLLAYYLHPKYQGDLEILKAQLRKYACNEEPYNRSYISTVDSPTRWWKTTGDGIKDKLELTEEEIQTVFQDVALFSEDIEEESIDDLDESDNFDDSEVEHQNLEIEDKELNNDELEEFDKDKFGAK</sequence>
<reference evidence="1" key="1">
    <citation type="submission" date="2021-06" db="EMBL/GenBank/DDBJ databases">
        <authorList>
            <person name="Kallberg Y."/>
            <person name="Tangrot J."/>
            <person name="Rosling A."/>
        </authorList>
    </citation>
    <scope>NUCLEOTIDE SEQUENCE</scope>
    <source>
        <strain evidence="1">IL203A</strain>
    </source>
</reference>
<dbReference type="Proteomes" id="UP000789702">
    <property type="component" value="Unassembled WGS sequence"/>
</dbReference>
<accession>A0ACA9NVA7</accession>
<comment type="caution">
    <text evidence="1">The sequence shown here is derived from an EMBL/GenBank/DDBJ whole genome shotgun (WGS) entry which is preliminary data.</text>
</comment>
<name>A0ACA9NVA7_9GLOM</name>
<keyword evidence="2" id="KW-1185">Reference proteome</keyword>
<proteinExistence type="predicted"/>
<evidence type="ECO:0000313" key="1">
    <source>
        <dbReference type="EMBL" id="CAG8679207.1"/>
    </source>
</evidence>
<protein>
    <submittedName>
        <fullName evidence="1">7510_t:CDS:1</fullName>
    </submittedName>
</protein>
<dbReference type="EMBL" id="CAJVPU010020990">
    <property type="protein sequence ID" value="CAG8679207.1"/>
    <property type="molecule type" value="Genomic_DNA"/>
</dbReference>
<feature type="non-terminal residue" evidence="1">
    <location>
        <position position="226"/>
    </location>
</feature>
<feature type="non-terminal residue" evidence="1">
    <location>
        <position position="1"/>
    </location>
</feature>